<organism evidence="11 12">
    <name type="scientific">Maioricimonas rarisocia</name>
    <dbReference type="NCBI Taxonomy" id="2528026"/>
    <lineage>
        <taxon>Bacteria</taxon>
        <taxon>Pseudomonadati</taxon>
        <taxon>Planctomycetota</taxon>
        <taxon>Planctomycetia</taxon>
        <taxon>Planctomycetales</taxon>
        <taxon>Planctomycetaceae</taxon>
        <taxon>Maioricimonas</taxon>
    </lineage>
</organism>
<keyword evidence="9" id="KW-0786">Thiamine pyrophosphate</keyword>
<dbReference type="Gene3D" id="3.40.50.920">
    <property type="match status" value="1"/>
</dbReference>
<evidence type="ECO:0000256" key="9">
    <source>
        <dbReference type="ARBA" id="ARBA00023052"/>
    </source>
</evidence>
<evidence type="ECO:0000256" key="7">
    <source>
        <dbReference type="ARBA" id="ARBA00022837"/>
    </source>
</evidence>
<evidence type="ECO:0000259" key="10">
    <source>
        <dbReference type="SMART" id="SM00861"/>
    </source>
</evidence>
<dbReference type="KEGG" id="mri:Mal4_57600"/>
<keyword evidence="8" id="KW-0460">Magnesium</keyword>
<dbReference type="Proteomes" id="UP000320496">
    <property type="component" value="Chromosome"/>
</dbReference>
<dbReference type="GO" id="GO:0046872">
    <property type="term" value="F:metal ion binding"/>
    <property type="evidence" value="ECO:0007669"/>
    <property type="project" value="UniProtKB-KW"/>
</dbReference>
<dbReference type="InterPro" id="IPR009014">
    <property type="entry name" value="Transketo_C/PFOR_II"/>
</dbReference>
<feature type="domain" description="Transketolase-like pyrimidine-binding" evidence="10">
    <location>
        <begin position="13"/>
        <end position="179"/>
    </location>
</feature>
<dbReference type="GO" id="GO:0008661">
    <property type="term" value="F:1-deoxy-D-xylulose-5-phosphate synthase activity"/>
    <property type="evidence" value="ECO:0007669"/>
    <property type="project" value="UniProtKB-EC"/>
</dbReference>
<name>A0A517ZFX6_9PLAN</name>
<dbReference type="InterPro" id="IPR005475">
    <property type="entry name" value="Transketolase-like_Pyr-bd"/>
</dbReference>
<accession>A0A517ZFX6</accession>
<comment type="subunit">
    <text evidence="4">Homodimer.</text>
</comment>
<dbReference type="GO" id="GO:0030976">
    <property type="term" value="F:thiamine pyrophosphate binding"/>
    <property type="evidence" value="ECO:0007669"/>
    <property type="project" value="TreeGrafter"/>
</dbReference>
<comment type="cofactor">
    <cofactor evidence="2">
        <name>thiamine diphosphate</name>
        <dbReference type="ChEBI" id="CHEBI:58937"/>
    </cofactor>
</comment>
<proteinExistence type="inferred from homology"/>
<gene>
    <name evidence="11" type="primary">dxs_2</name>
    <name evidence="11" type="ORF">Mal4_57600</name>
</gene>
<dbReference type="GO" id="GO:0004802">
    <property type="term" value="F:transketolase activity"/>
    <property type="evidence" value="ECO:0007669"/>
    <property type="project" value="TreeGrafter"/>
</dbReference>
<keyword evidence="12" id="KW-1185">Reference proteome</keyword>
<sequence>MYAGKLSGLELGKATRDAFGEALRDLGSEISELVTVDGDVGNSTRTEYFAKAYPERAFNVGIAESNMVGVAGGLAGSGKIPVVASFACFLLDNAFDQIRMAVAFPEMNVKLVGSHAGISIGEDGPSQMGIEDVGLACSLPGLTVVVPSDAACTRAATEAIIRNEGPAYLRVGRGKVAEVYPDGCNFELGKAIQLRDGADATIIANGLMVPAALDAATALKEQGVNVRVLDMHTIKPLDRDAIQKAAEETGAIVVAEEHLHHGGLGSVVCQAVCEMKPVPVESVDVGDVYAESGDPDGLLQKYGLTPDAVADAVKRAIARK</sequence>
<dbReference type="Pfam" id="PF02780">
    <property type="entry name" value="Transketolase_C"/>
    <property type="match status" value="1"/>
</dbReference>
<dbReference type="SUPFAM" id="SSF52518">
    <property type="entry name" value="Thiamin diphosphate-binding fold (THDP-binding)"/>
    <property type="match status" value="1"/>
</dbReference>
<dbReference type="EC" id="2.2.1.7" evidence="11"/>
<dbReference type="InterPro" id="IPR033248">
    <property type="entry name" value="Transketolase_C"/>
</dbReference>
<reference evidence="11 12" key="1">
    <citation type="submission" date="2019-02" db="EMBL/GenBank/DDBJ databases">
        <title>Deep-cultivation of Planctomycetes and their phenomic and genomic characterization uncovers novel biology.</title>
        <authorList>
            <person name="Wiegand S."/>
            <person name="Jogler M."/>
            <person name="Boedeker C."/>
            <person name="Pinto D."/>
            <person name="Vollmers J."/>
            <person name="Rivas-Marin E."/>
            <person name="Kohn T."/>
            <person name="Peeters S.H."/>
            <person name="Heuer A."/>
            <person name="Rast P."/>
            <person name="Oberbeckmann S."/>
            <person name="Bunk B."/>
            <person name="Jeske O."/>
            <person name="Meyerdierks A."/>
            <person name="Storesund J.E."/>
            <person name="Kallscheuer N."/>
            <person name="Luecker S."/>
            <person name="Lage O.M."/>
            <person name="Pohl T."/>
            <person name="Merkel B.J."/>
            <person name="Hornburger P."/>
            <person name="Mueller R.-W."/>
            <person name="Bruemmer F."/>
            <person name="Labrenz M."/>
            <person name="Spormann A.M."/>
            <person name="Op den Camp H."/>
            <person name="Overmann J."/>
            <person name="Amann R."/>
            <person name="Jetten M.S.M."/>
            <person name="Mascher T."/>
            <person name="Medema M.H."/>
            <person name="Devos D.P."/>
            <person name="Kaster A.-K."/>
            <person name="Ovreas L."/>
            <person name="Rohde M."/>
            <person name="Galperin M.Y."/>
            <person name="Jogler C."/>
        </authorList>
    </citation>
    <scope>NUCLEOTIDE SEQUENCE [LARGE SCALE GENOMIC DNA]</scope>
    <source>
        <strain evidence="11 12">Mal4</strain>
    </source>
</reference>
<evidence type="ECO:0000256" key="5">
    <source>
        <dbReference type="ARBA" id="ARBA00022679"/>
    </source>
</evidence>
<keyword evidence="7" id="KW-0106">Calcium</keyword>
<dbReference type="AlphaFoldDB" id="A0A517ZFX6"/>
<evidence type="ECO:0000313" key="12">
    <source>
        <dbReference type="Proteomes" id="UP000320496"/>
    </source>
</evidence>
<dbReference type="CDD" id="cd07033">
    <property type="entry name" value="TPP_PYR_DXS_TK_like"/>
    <property type="match status" value="1"/>
</dbReference>
<protein>
    <submittedName>
        <fullName evidence="11">1-deoxy-D-xylulose-5-phosphate synthase</fullName>
        <ecNumber evidence="11">2.2.1.7</ecNumber>
    </submittedName>
</protein>
<keyword evidence="5 11" id="KW-0808">Transferase</keyword>
<dbReference type="SMART" id="SM00861">
    <property type="entry name" value="Transket_pyr"/>
    <property type="match status" value="1"/>
</dbReference>
<evidence type="ECO:0000256" key="6">
    <source>
        <dbReference type="ARBA" id="ARBA00022723"/>
    </source>
</evidence>
<dbReference type="EMBL" id="CP036275">
    <property type="protein sequence ID" value="QDU41393.1"/>
    <property type="molecule type" value="Genomic_DNA"/>
</dbReference>
<evidence type="ECO:0000256" key="1">
    <source>
        <dbReference type="ARBA" id="ARBA00001913"/>
    </source>
</evidence>
<dbReference type="FunFam" id="3.40.50.970:FF:000129">
    <property type="entry name" value="Transketolase"/>
    <property type="match status" value="1"/>
</dbReference>
<evidence type="ECO:0000256" key="8">
    <source>
        <dbReference type="ARBA" id="ARBA00022842"/>
    </source>
</evidence>
<evidence type="ECO:0000256" key="2">
    <source>
        <dbReference type="ARBA" id="ARBA00001964"/>
    </source>
</evidence>
<evidence type="ECO:0000256" key="4">
    <source>
        <dbReference type="ARBA" id="ARBA00011738"/>
    </source>
</evidence>
<keyword evidence="6" id="KW-0479">Metal-binding</keyword>
<dbReference type="PANTHER" id="PTHR43195:SF1">
    <property type="entry name" value="FI06132P-RELATED"/>
    <property type="match status" value="1"/>
</dbReference>
<comment type="similarity">
    <text evidence="3">Belongs to the transketolase family.</text>
</comment>
<dbReference type="SUPFAM" id="SSF52922">
    <property type="entry name" value="TK C-terminal domain-like"/>
    <property type="match status" value="1"/>
</dbReference>
<dbReference type="Gene3D" id="3.40.50.970">
    <property type="match status" value="1"/>
</dbReference>
<evidence type="ECO:0000256" key="3">
    <source>
        <dbReference type="ARBA" id="ARBA00007131"/>
    </source>
</evidence>
<dbReference type="RefSeq" id="WP_145372735.1">
    <property type="nucleotide sequence ID" value="NZ_CP036275.1"/>
</dbReference>
<dbReference type="Pfam" id="PF02779">
    <property type="entry name" value="Transket_pyr"/>
    <property type="match status" value="1"/>
</dbReference>
<comment type="cofactor">
    <cofactor evidence="1">
        <name>Ca(2+)</name>
        <dbReference type="ChEBI" id="CHEBI:29108"/>
    </cofactor>
</comment>
<dbReference type="PANTHER" id="PTHR43195">
    <property type="entry name" value="TRANSKETOLASE"/>
    <property type="match status" value="1"/>
</dbReference>
<dbReference type="InterPro" id="IPR029061">
    <property type="entry name" value="THDP-binding"/>
</dbReference>
<evidence type="ECO:0000313" key="11">
    <source>
        <dbReference type="EMBL" id="QDU41393.1"/>
    </source>
</evidence>
<dbReference type="InterPro" id="IPR051424">
    <property type="entry name" value="Transketolase-like"/>
</dbReference>
<dbReference type="OrthoDB" id="9803371at2"/>